<comment type="subcellular location">
    <subcellularLocation>
        <location evidence="1">Membrane</location>
    </subcellularLocation>
</comment>
<keyword evidence="3" id="KW-0732">Signal</keyword>
<keyword evidence="2" id="KW-0472">Membrane</keyword>
<evidence type="ECO:0000256" key="3">
    <source>
        <dbReference type="SAM" id="SignalP"/>
    </source>
</evidence>
<evidence type="ECO:0000259" key="4">
    <source>
        <dbReference type="Pfam" id="PF01103"/>
    </source>
</evidence>
<evidence type="ECO:0000256" key="1">
    <source>
        <dbReference type="ARBA" id="ARBA00004370"/>
    </source>
</evidence>
<dbReference type="Proteomes" id="UP000825381">
    <property type="component" value="Chromosome"/>
</dbReference>
<organism evidence="5 6">
    <name type="scientific">Flavobacterium litorale</name>
    <dbReference type="NCBI Taxonomy" id="2856519"/>
    <lineage>
        <taxon>Bacteria</taxon>
        <taxon>Pseudomonadati</taxon>
        <taxon>Bacteroidota</taxon>
        <taxon>Flavobacteriia</taxon>
        <taxon>Flavobacteriales</taxon>
        <taxon>Flavobacteriaceae</taxon>
        <taxon>Flavobacterium</taxon>
    </lineage>
</organism>
<evidence type="ECO:0000313" key="5">
    <source>
        <dbReference type="EMBL" id="QYJ67893.1"/>
    </source>
</evidence>
<feature type="domain" description="Bacterial surface antigen (D15)" evidence="4">
    <location>
        <begin position="74"/>
        <end position="359"/>
    </location>
</feature>
<sequence length="389" mass="45017">MLLHFFKKQSLFIFLLLSVICSHQLKAQDFKDVKEFFTFYPNRKAVQKDSTLYLAKFIAAPVVSYSPETNFGFGTGAKYLFKFKGSGPETRVSNMPLSLRYTLNNQFILYSGFEIFTNQEKWVIEGNLLFRNYPRLYYGIGRDSKKEDEEEYDYYQVLVEPIFLKQLFTRYLFIGAGFRYNQIFNTRIEEDGLLNITKPNGFDGSRAIGIEAATLYDSRNNVLNAQKGWYLEFTHGEYGEAIGSTHNFNLTKFDLRHYFSPIPNSKDVLAIQTLGHFSRGDVPFNELALFGSNQILRGYREGRFVDRDLLAAQAEYRKRFGESRFGAVAFVGAGDVYNSVDDFQFKNLRYNFGAGLRFMVDRLEKLNIRLDWGFGQSSNYIYLGIAEAF</sequence>
<evidence type="ECO:0000313" key="6">
    <source>
        <dbReference type="Proteomes" id="UP000825381"/>
    </source>
</evidence>
<dbReference type="InterPro" id="IPR000184">
    <property type="entry name" value="Bac_surfAg_D15"/>
</dbReference>
<dbReference type="Gene3D" id="2.40.160.50">
    <property type="entry name" value="membrane protein fhac: a member of the omp85/tpsb transporter family"/>
    <property type="match status" value="1"/>
</dbReference>
<proteinExistence type="predicted"/>
<protein>
    <submittedName>
        <fullName evidence="5">Outer membrane protein assembly factor</fullName>
    </submittedName>
</protein>
<gene>
    <name evidence="5" type="ORF">K1I41_10130</name>
</gene>
<feature type="chain" id="PRO_5045423892" evidence="3">
    <location>
        <begin position="28"/>
        <end position="389"/>
    </location>
</feature>
<keyword evidence="6" id="KW-1185">Reference proteome</keyword>
<accession>A0ABX8V4Y1</accession>
<name>A0ABX8V4Y1_9FLAO</name>
<evidence type="ECO:0000256" key="2">
    <source>
        <dbReference type="ARBA" id="ARBA00023136"/>
    </source>
</evidence>
<dbReference type="EMBL" id="CP080429">
    <property type="protein sequence ID" value="QYJ67893.1"/>
    <property type="molecule type" value="Genomic_DNA"/>
</dbReference>
<dbReference type="Pfam" id="PF01103">
    <property type="entry name" value="Omp85"/>
    <property type="match status" value="1"/>
</dbReference>
<feature type="signal peptide" evidence="3">
    <location>
        <begin position="1"/>
        <end position="27"/>
    </location>
</feature>
<reference evidence="5 6" key="1">
    <citation type="submission" date="2021-07" db="EMBL/GenBank/DDBJ databases">
        <title>Flavobacterium WSW3-B6 sp.nov, isolated from seaweed.</title>
        <authorList>
            <person name="Muhammad N."/>
            <person name="Ho H."/>
            <person name="Lee Y.-J."/>
            <person name="Nguyen T."/>
            <person name="Ho J."/>
            <person name="Kim S.-G."/>
        </authorList>
    </citation>
    <scope>NUCLEOTIDE SEQUENCE [LARGE SCALE GENOMIC DNA]</scope>
    <source>
        <strain evidence="5 6">WSW3-B6</strain>
    </source>
</reference>
<dbReference type="RefSeq" id="WP_220640238.1">
    <property type="nucleotide sequence ID" value="NZ_CP080429.1"/>
</dbReference>